<keyword evidence="8" id="KW-1185">Reference proteome</keyword>
<dbReference type="InterPro" id="IPR015868">
    <property type="entry name" value="Glutaminase"/>
</dbReference>
<dbReference type="EC" id="3.5.1.2" evidence="3 6"/>
<comment type="similarity">
    <text evidence="1 6">Belongs to the glutaminase family.</text>
</comment>
<dbReference type="RefSeq" id="WP_093046533.1">
    <property type="nucleotide sequence ID" value="NZ_FNQR01000022.1"/>
</dbReference>
<dbReference type="AlphaFoldDB" id="A0A1H4H5S5"/>
<keyword evidence="4 6" id="KW-0378">Hydrolase</keyword>
<comment type="subunit">
    <text evidence="2 6">Homotetramer.</text>
</comment>
<proteinExistence type="inferred from homology"/>
<evidence type="ECO:0000256" key="5">
    <source>
        <dbReference type="ARBA" id="ARBA00049534"/>
    </source>
</evidence>
<feature type="binding site" evidence="6">
    <location>
        <position position="162"/>
    </location>
    <ligand>
        <name>substrate</name>
    </ligand>
</feature>
<dbReference type="FunFam" id="3.40.710.10:FF:000005">
    <property type="entry name" value="Glutaminase"/>
    <property type="match status" value="1"/>
</dbReference>
<organism evidence="7 8">
    <name type="scientific">Thalassobacillus cyri</name>
    <dbReference type="NCBI Taxonomy" id="571932"/>
    <lineage>
        <taxon>Bacteria</taxon>
        <taxon>Bacillati</taxon>
        <taxon>Bacillota</taxon>
        <taxon>Bacilli</taxon>
        <taxon>Bacillales</taxon>
        <taxon>Bacillaceae</taxon>
        <taxon>Thalassobacillus</taxon>
    </lineage>
</organism>
<name>A0A1H4H5S5_9BACI</name>
<evidence type="ECO:0000256" key="6">
    <source>
        <dbReference type="HAMAP-Rule" id="MF_00313"/>
    </source>
</evidence>
<sequence length="310" mass="33906">MTRLSNDYIQEIVKECRPFASSGVVADHLPGKDQSDLTNLAITIISDKGEVYSAGDDGYVFSLQSISKVINLLMALEDFGEDTVFQKVDKEPTDDFFNSISNLENYENHKPYNPMLNSGAIAVASLIKGLNVDERFGRVLTFLRTITNNDKIVLDEDVYRSEVKNGSRNRSLAYFLESLGILPYQELDAALDLYFRVNSLKVTSRDLAEIGCFLAKQGMKDGQRLIDPKHVRTTLAIMITSGMYNESGSYAVDVGFPVKSGVSGGITGVVTGELGIGIVGPAINKKGNSIAGGKALRKLSNDLNLNLFNR</sequence>
<dbReference type="GO" id="GO:0006537">
    <property type="term" value="P:glutamate biosynthetic process"/>
    <property type="evidence" value="ECO:0007669"/>
    <property type="project" value="TreeGrafter"/>
</dbReference>
<dbReference type="EMBL" id="FNQR01000022">
    <property type="protein sequence ID" value="SEB16402.1"/>
    <property type="molecule type" value="Genomic_DNA"/>
</dbReference>
<evidence type="ECO:0000313" key="7">
    <source>
        <dbReference type="EMBL" id="SEB16402.1"/>
    </source>
</evidence>
<feature type="binding site" evidence="6">
    <location>
        <position position="244"/>
    </location>
    <ligand>
        <name>substrate</name>
    </ligand>
</feature>
<dbReference type="PANTHER" id="PTHR12544:SF29">
    <property type="entry name" value="GLUTAMINASE"/>
    <property type="match status" value="1"/>
</dbReference>
<keyword evidence="6" id="KW-0007">Acetylation</keyword>
<gene>
    <name evidence="6" type="primary">glsA</name>
    <name evidence="7" type="ORF">SAMN05421743_12215</name>
</gene>
<evidence type="ECO:0000256" key="4">
    <source>
        <dbReference type="ARBA" id="ARBA00022801"/>
    </source>
</evidence>
<dbReference type="Gene3D" id="3.40.710.10">
    <property type="entry name" value="DD-peptidase/beta-lactamase superfamily"/>
    <property type="match status" value="1"/>
</dbReference>
<dbReference type="NCBIfam" id="TIGR03814">
    <property type="entry name" value="Gln_ase"/>
    <property type="match status" value="1"/>
</dbReference>
<protein>
    <recommendedName>
        <fullName evidence="3 6">Glutaminase</fullName>
        <ecNumber evidence="3 6">3.5.1.2</ecNumber>
    </recommendedName>
</protein>
<feature type="binding site" evidence="6">
    <location>
        <position position="65"/>
    </location>
    <ligand>
        <name>substrate</name>
    </ligand>
</feature>
<dbReference type="Proteomes" id="UP000198584">
    <property type="component" value="Unassembled WGS sequence"/>
</dbReference>
<dbReference type="HAMAP" id="MF_00313">
    <property type="entry name" value="Glutaminase"/>
    <property type="match status" value="1"/>
</dbReference>
<evidence type="ECO:0000256" key="1">
    <source>
        <dbReference type="ARBA" id="ARBA00011076"/>
    </source>
</evidence>
<dbReference type="SUPFAM" id="SSF56601">
    <property type="entry name" value="beta-lactamase/transpeptidase-like"/>
    <property type="match status" value="1"/>
</dbReference>
<dbReference type="PANTHER" id="PTHR12544">
    <property type="entry name" value="GLUTAMINASE"/>
    <property type="match status" value="1"/>
</dbReference>
<evidence type="ECO:0000256" key="3">
    <source>
        <dbReference type="ARBA" id="ARBA00012918"/>
    </source>
</evidence>
<dbReference type="Pfam" id="PF04960">
    <property type="entry name" value="Glutaminase"/>
    <property type="match status" value="1"/>
</dbReference>
<feature type="binding site" evidence="6">
    <location>
        <position position="262"/>
    </location>
    <ligand>
        <name>substrate</name>
    </ligand>
</feature>
<dbReference type="GO" id="GO:0006543">
    <property type="term" value="P:L-glutamine catabolic process"/>
    <property type="evidence" value="ECO:0007669"/>
    <property type="project" value="TreeGrafter"/>
</dbReference>
<accession>A0A1H4H5S5</accession>
<dbReference type="STRING" id="571932.SAMN05421743_12215"/>
<feature type="binding site" evidence="6">
    <location>
        <position position="194"/>
    </location>
    <ligand>
        <name>substrate</name>
    </ligand>
</feature>
<feature type="binding site" evidence="6">
    <location>
        <position position="169"/>
    </location>
    <ligand>
        <name>substrate</name>
    </ligand>
</feature>
<comment type="catalytic activity">
    <reaction evidence="5 6">
        <text>L-glutamine + H2O = L-glutamate + NH4(+)</text>
        <dbReference type="Rhea" id="RHEA:15889"/>
        <dbReference type="ChEBI" id="CHEBI:15377"/>
        <dbReference type="ChEBI" id="CHEBI:28938"/>
        <dbReference type="ChEBI" id="CHEBI:29985"/>
        <dbReference type="ChEBI" id="CHEBI:58359"/>
        <dbReference type="EC" id="3.5.1.2"/>
    </reaction>
</comment>
<dbReference type="GO" id="GO:0004359">
    <property type="term" value="F:glutaminase activity"/>
    <property type="evidence" value="ECO:0007669"/>
    <property type="project" value="UniProtKB-UniRule"/>
</dbReference>
<reference evidence="7 8" key="1">
    <citation type="submission" date="2016-10" db="EMBL/GenBank/DDBJ databases">
        <authorList>
            <person name="de Groot N.N."/>
        </authorList>
    </citation>
    <scope>NUCLEOTIDE SEQUENCE [LARGE SCALE GENOMIC DNA]</scope>
    <source>
        <strain evidence="7 8">CCM7597</strain>
    </source>
</reference>
<feature type="binding site" evidence="6">
    <location>
        <position position="117"/>
    </location>
    <ligand>
        <name>substrate</name>
    </ligand>
</feature>
<evidence type="ECO:0000313" key="8">
    <source>
        <dbReference type="Proteomes" id="UP000198584"/>
    </source>
</evidence>
<evidence type="ECO:0000256" key="2">
    <source>
        <dbReference type="ARBA" id="ARBA00011881"/>
    </source>
</evidence>
<dbReference type="InterPro" id="IPR012338">
    <property type="entry name" value="Beta-lactam/transpept-like"/>
</dbReference>
<dbReference type="OrthoDB" id="9788822at2"/>